<accession>A0A5E4TYA9</accession>
<evidence type="ECO:0000256" key="1">
    <source>
        <dbReference type="SAM" id="MobiDB-lite"/>
    </source>
</evidence>
<evidence type="ECO:0000313" key="2">
    <source>
        <dbReference type="EMBL" id="VVD91564.1"/>
    </source>
</evidence>
<evidence type="ECO:0008006" key="4">
    <source>
        <dbReference type="Google" id="ProtNLM"/>
    </source>
</evidence>
<evidence type="ECO:0000313" key="3">
    <source>
        <dbReference type="Proteomes" id="UP000343317"/>
    </source>
</evidence>
<reference evidence="2 3" key="1">
    <citation type="submission" date="2019-08" db="EMBL/GenBank/DDBJ databases">
        <authorList>
            <person name="Peeters C."/>
        </authorList>
    </citation>
    <scope>NUCLEOTIDE SEQUENCE [LARGE SCALE GENOMIC DNA]</scope>
    <source>
        <strain evidence="2 3">LMG 31112</strain>
    </source>
</reference>
<organism evidence="2 3">
    <name type="scientific">Pandoraea horticolens</name>
    <dbReference type="NCBI Taxonomy" id="2508298"/>
    <lineage>
        <taxon>Bacteria</taxon>
        <taxon>Pseudomonadati</taxon>
        <taxon>Pseudomonadota</taxon>
        <taxon>Betaproteobacteria</taxon>
        <taxon>Burkholderiales</taxon>
        <taxon>Burkholderiaceae</taxon>
        <taxon>Pandoraea</taxon>
    </lineage>
</organism>
<proteinExistence type="predicted"/>
<feature type="region of interest" description="Disordered" evidence="1">
    <location>
        <begin position="1"/>
        <end position="48"/>
    </location>
</feature>
<dbReference type="AlphaFoldDB" id="A0A5E4TYA9"/>
<keyword evidence="3" id="KW-1185">Reference proteome</keyword>
<feature type="compositionally biased region" description="Polar residues" evidence="1">
    <location>
        <begin position="1"/>
        <end position="20"/>
    </location>
</feature>
<sequence>MASNKAPTKVVNRSSVSGQFVTDKYAQKHPSTTERQHVRTPPPTKPKR</sequence>
<dbReference type="Proteomes" id="UP000343317">
    <property type="component" value="Unassembled WGS sequence"/>
</dbReference>
<dbReference type="EMBL" id="CABPSM010000003">
    <property type="protein sequence ID" value="VVD91564.1"/>
    <property type="molecule type" value="Genomic_DNA"/>
</dbReference>
<name>A0A5E4TYA9_9BURK</name>
<gene>
    <name evidence="2" type="ORF">PHO31112_01648</name>
</gene>
<protein>
    <recommendedName>
        <fullName evidence="4">Multidrug transporter</fullName>
    </recommendedName>
</protein>